<dbReference type="Proteomes" id="UP000258927">
    <property type="component" value="Plasmid pHL2708Y3"/>
</dbReference>
<dbReference type="KEGG" id="mmyr:MXMO3_03624"/>
<organism evidence="5 6">
    <name type="scientific">Maritalea myrionectae</name>
    <dbReference type="NCBI Taxonomy" id="454601"/>
    <lineage>
        <taxon>Bacteria</taxon>
        <taxon>Pseudomonadati</taxon>
        <taxon>Pseudomonadota</taxon>
        <taxon>Alphaproteobacteria</taxon>
        <taxon>Hyphomicrobiales</taxon>
        <taxon>Devosiaceae</taxon>
        <taxon>Maritalea</taxon>
    </lineage>
</organism>
<keyword evidence="5" id="KW-0808">Transferase</keyword>
<reference evidence="5 6" key="1">
    <citation type="submission" date="2017-05" db="EMBL/GenBank/DDBJ databases">
        <title>Genome Analysis of Maritalea myrionectae HL2708#5.</title>
        <authorList>
            <consortium name="Cotde Inc.-PKNU"/>
            <person name="Jang D."/>
            <person name="Oh H.-M."/>
        </authorList>
    </citation>
    <scope>NUCLEOTIDE SEQUENCE [LARGE SCALE GENOMIC DNA]</scope>
    <source>
        <strain evidence="5 6">HL2708#5</strain>
        <plasmid evidence="6">phl2708y3</plasmid>
    </source>
</reference>
<keyword evidence="5" id="KW-0614">Plasmid</keyword>
<dbReference type="RefSeq" id="WP_117397086.1">
    <property type="nucleotide sequence ID" value="NZ_CP021332.1"/>
</dbReference>
<name>A0A2R4MJF0_9HYPH</name>
<feature type="domain" description="Bacterial sugar transferase" evidence="4">
    <location>
        <begin position="237"/>
        <end position="419"/>
    </location>
</feature>
<dbReference type="GO" id="GO:0000271">
    <property type="term" value="P:polysaccharide biosynthetic process"/>
    <property type="evidence" value="ECO:0007669"/>
    <property type="project" value="UniProtKB-KW"/>
</dbReference>
<keyword evidence="6" id="KW-1185">Reference proteome</keyword>
<comment type="similarity">
    <text evidence="1">Belongs to the bacterial sugar transferase family.</text>
</comment>
<evidence type="ECO:0000313" key="5">
    <source>
        <dbReference type="EMBL" id="AVX06127.1"/>
    </source>
</evidence>
<evidence type="ECO:0000313" key="6">
    <source>
        <dbReference type="Proteomes" id="UP000258927"/>
    </source>
</evidence>
<evidence type="ECO:0000256" key="2">
    <source>
        <dbReference type="ARBA" id="ARBA00023169"/>
    </source>
</evidence>
<keyword evidence="2" id="KW-0270">Exopolysaccharide synthesis</keyword>
<sequence>MDVKRKVLPTSGKNLYVVGCCLLIGFIATLVNHFWVFGSLPLPPKPQFINSLVASIVATLLAHMLYREATYMPGPRPRLAALSTLTICFSIALFVLFIFRIEYSRVVIFTYYIVDVFWYTFVAFYFRTRYLSHIGYFNDKTISRFSAITGIRLIKITERGYLKENALDAVVFDLTSDLKMGAWVNKSVNHFKFISTPIWSAEALAEQLSGRVDVSTPSQVDQSSNRSITRYVKVRAFFEKIVAVCVLPFVLVLFSILFILIKLDDGGPLFFTQLRMGQGRKPFLMLKIRTMAGDKPSDDVSSNSSAFPSLRITRVGRWLRRLRIDELPQILNILRGEMSWIGPRPHPIALSNQYNKEIAQYELRYLVPPGITGWAQVNQGHVNEINEVRTKLSYDLFYVKNISLRLDIFVVYKTIRVIITGFGAR</sequence>
<feature type="transmembrane region" description="Helical" evidence="3">
    <location>
        <begin position="15"/>
        <end position="36"/>
    </location>
</feature>
<dbReference type="InterPro" id="IPR003362">
    <property type="entry name" value="Bact_transf"/>
</dbReference>
<keyword evidence="3" id="KW-0472">Membrane</keyword>
<dbReference type="GO" id="GO:0016780">
    <property type="term" value="F:phosphotransferase activity, for other substituted phosphate groups"/>
    <property type="evidence" value="ECO:0007669"/>
    <property type="project" value="TreeGrafter"/>
</dbReference>
<dbReference type="Pfam" id="PF02397">
    <property type="entry name" value="Bac_transf"/>
    <property type="match status" value="1"/>
</dbReference>
<evidence type="ECO:0000259" key="4">
    <source>
        <dbReference type="Pfam" id="PF02397"/>
    </source>
</evidence>
<feature type="transmembrane region" description="Helical" evidence="3">
    <location>
        <begin position="107"/>
        <end position="126"/>
    </location>
</feature>
<dbReference type="AlphaFoldDB" id="A0A2R4MJF0"/>
<geneLocation type="plasmid" evidence="6">
    <name>phl2708y3</name>
</geneLocation>
<evidence type="ECO:0000256" key="3">
    <source>
        <dbReference type="SAM" id="Phobius"/>
    </source>
</evidence>
<accession>A0A2R4MJF0</accession>
<feature type="transmembrane region" description="Helical" evidence="3">
    <location>
        <begin position="78"/>
        <end position="101"/>
    </location>
</feature>
<feature type="transmembrane region" description="Helical" evidence="3">
    <location>
        <begin position="48"/>
        <end position="66"/>
    </location>
</feature>
<dbReference type="PANTHER" id="PTHR30576:SF0">
    <property type="entry name" value="UNDECAPRENYL-PHOSPHATE N-ACETYLGALACTOSAMINYL 1-PHOSPHATE TRANSFERASE-RELATED"/>
    <property type="match status" value="1"/>
</dbReference>
<proteinExistence type="inferred from homology"/>
<feature type="transmembrane region" description="Helical" evidence="3">
    <location>
        <begin position="241"/>
        <end position="261"/>
    </location>
</feature>
<dbReference type="PANTHER" id="PTHR30576">
    <property type="entry name" value="COLANIC BIOSYNTHESIS UDP-GLUCOSE LIPID CARRIER TRANSFERASE"/>
    <property type="match status" value="1"/>
</dbReference>
<evidence type="ECO:0000256" key="1">
    <source>
        <dbReference type="ARBA" id="ARBA00006464"/>
    </source>
</evidence>
<keyword evidence="3" id="KW-0812">Transmembrane</keyword>
<keyword evidence="3" id="KW-1133">Transmembrane helix</keyword>
<dbReference type="EMBL" id="CP021332">
    <property type="protein sequence ID" value="AVX06127.1"/>
    <property type="molecule type" value="Genomic_DNA"/>
</dbReference>
<protein>
    <submittedName>
        <fullName evidence="5">Putative sugar transferase EpsL</fullName>
    </submittedName>
</protein>
<gene>
    <name evidence="5" type="ORF">MXMO3_03624</name>
</gene>